<proteinExistence type="inferred from homology"/>
<dbReference type="EMBL" id="KZ288327">
    <property type="protein sequence ID" value="PBC27950.1"/>
    <property type="molecule type" value="Genomic_DNA"/>
</dbReference>
<evidence type="ECO:0000256" key="2">
    <source>
        <dbReference type="ARBA" id="ARBA00008061"/>
    </source>
</evidence>
<dbReference type="InterPro" id="IPR006047">
    <property type="entry name" value="GH13_cat_dom"/>
</dbReference>
<keyword evidence="5" id="KW-0326">Glycosidase</keyword>
<evidence type="ECO:0000256" key="5">
    <source>
        <dbReference type="ARBA" id="ARBA00023295"/>
    </source>
</evidence>
<evidence type="ECO:0000256" key="1">
    <source>
        <dbReference type="ARBA" id="ARBA00001657"/>
    </source>
</evidence>
<organism evidence="8 9">
    <name type="scientific">Apis cerana cerana</name>
    <name type="common">Oriental honeybee</name>
    <dbReference type="NCBI Taxonomy" id="94128"/>
    <lineage>
        <taxon>Eukaryota</taxon>
        <taxon>Metazoa</taxon>
        <taxon>Ecdysozoa</taxon>
        <taxon>Arthropoda</taxon>
        <taxon>Hexapoda</taxon>
        <taxon>Insecta</taxon>
        <taxon>Pterygota</taxon>
        <taxon>Neoptera</taxon>
        <taxon>Endopterygota</taxon>
        <taxon>Hymenoptera</taxon>
        <taxon>Apocrita</taxon>
        <taxon>Aculeata</taxon>
        <taxon>Apoidea</taxon>
        <taxon>Anthophila</taxon>
        <taxon>Apidae</taxon>
        <taxon>Apis</taxon>
    </lineage>
</organism>
<dbReference type="Pfam" id="PF00128">
    <property type="entry name" value="Alpha-amylase"/>
    <property type="match status" value="1"/>
</dbReference>
<keyword evidence="9" id="KW-1185">Reference proteome</keyword>
<protein>
    <recommendedName>
        <fullName evidence="3">alpha-glucosidase</fullName>
        <ecNumber evidence="3">3.2.1.20</ecNumber>
    </recommendedName>
</protein>
<dbReference type="EC" id="3.2.1.20" evidence="3"/>
<name>A0A2A3E8C9_APICC</name>
<reference evidence="8 9" key="1">
    <citation type="submission" date="2014-07" db="EMBL/GenBank/DDBJ databases">
        <title>Genomic and transcriptomic analysis on Apis cerana provide comprehensive insights into honey bee biology.</title>
        <authorList>
            <person name="Diao Q."/>
            <person name="Sun L."/>
            <person name="Zheng H."/>
            <person name="Zheng H."/>
            <person name="Xu S."/>
            <person name="Wang S."/>
            <person name="Zeng Z."/>
            <person name="Hu F."/>
            <person name="Su S."/>
            <person name="Wu J."/>
        </authorList>
    </citation>
    <scope>NUCLEOTIDE SEQUENCE [LARGE SCALE GENOMIC DNA]</scope>
    <source>
        <tissue evidence="8">Pupae without intestine</tissue>
    </source>
</reference>
<comment type="catalytic activity">
    <reaction evidence="1">
        <text>Hydrolysis of terminal, non-reducing (1-&gt;4)-linked alpha-D-glucose residues with release of alpha-D-glucose.</text>
        <dbReference type="EC" id="3.2.1.20"/>
    </reaction>
</comment>
<dbReference type="STRING" id="94128.A0A2A3E8C9"/>
<dbReference type="Gene3D" id="3.20.20.80">
    <property type="entry name" value="Glycosidases"/>
    <property type="match status" value="1"/>
</dbReference>
<evidence type="ECO:0000313" key="9">
    <source>
        <dbReference type="Proteomes" id="UP000242457"/>
    </source>
</evidence>
<keyword evidence="6" id="KW-0732">Signal</keyword>
<comment type="similarity">
    <text evidence="2">Belongs to the glycosyl hydrolase 13 family.</text>
</comment>
<dbReference type="PANTHER" id="PTHR10357:SF179">
    <property type="entry name" value="NEUTRAL AND BASIC AMINO ACID TRANSPORT PROTEIN RBAT"/>
    <property type="match status" value="1"/>
</dbReference>
<dbReference type="CDD" id="cd11328">
    <property type="entry name" value="AmyAc_maltase"/>
    <property type="match status" value="1"/>
</dbReference>
<feature type="signal peptide" evidence="6">
    <location>
        <begin position="1"/>
        <end position="17"/>
    </location>
</feature>
<evidence type="ECO:0000256" key="3">
    <source>
        <dbReference type="ARBA" id="ARBA00012741"/>
    </source>
</evidence>
<dbReference type="SMART" id="SM00642">
    <property type="entry name" value="Aamy"/>
    <property type="match status" value="1"/>
</dbReference>
<evidence type="ECO:0000313" key="8">
    <source>
        <dbReference type="EMBL" id="PBC27950.1"/>
    </source>
</evidence>
<evidence type="ECO:0000256" key="4">
    <source>
        <dbReference type="ARBA" id="ARBA00023180"/>
    </source>
</evidence>
<keyword evidence="5" id="KW-0378">Hydrolase</keyword>
<feature type="chain" id="PRO_5012697525" description="alpha-glucosidase" evidence="6">
    <location>
        <begin position="18"/>
        <end position="574"/>
    </location>
</feature>
<evidence type="ECO:0000259" key="7">
    <source>
        <dbReference type="SMART" id="SM00642"/>
    </source>
</evidence>
<dbReference type="PANTHER" id="PTHR10357">
    <property type="entry name" value="ALPHA-AMYLASE FAMILY MEMBER"/>
    <property type="match status" value="1"/>
</dbReference>
<feature type="domain" description="Glycosyl hydrolase family 13 catalytic" evidence="7">
    <location>
        <begin position="34"/>
        <end position="424"/>
    </location>
</feature>
<dbReference type="SUPFAM" id="SSF51011">
    <property type="entry name" value="Glycosyl hydrolase domain"/>
    <property type="match status" value="1"/>
</dbReference>
<dbReference type="OrthoDB" id="1740265at2759"/>
<dbReference type="GO" id="GO:0004558">
    <property type="term" value="F:alpha-1,4-glucosidase activity"/>
    <property type="evidence" value="ECO:0007669"/>
    <property type="project" value="UniProtKB-EC"/>
</dbReference>
<gene>
    <name evidence="8" type="ORF">APICC_04097</name>
</gene>
<accession>A0A2A3E8C9</accession>
<dbReference type="Proteomes" id="UP000242457">
    <property type="component" value="Unassembled WGS sequence"/>
</dbReference>
<dbReference type="GO" id="GO:0005975">
    <property type="term" value="P:carbohydrate metabolic process"/>
    <property type="evidence" value="ECO:0007669"/>
    <property type="project" value="InterPro"/>
</dbReference>
<dbReference type="InterPro" id="IPR017853">
    <property type="entry name" value="GH"/>
</dbReference>
<keyword evidence="4" id="KW-0325">Glycoprotein</keyword>
<dbReference type="InterPro" id="IPR045857">
    <property type="entry name" value="O16G_dom_2"/>
</dbReference>
<dbReference type="AlphaFoldDB" id="A0A2A3E8C9"/>
<dbReference type="FunFam" id="3.90.400.10:FF:000001">
    <property type="entry name" value="Maltase A3, isoform A"/>
    <property type="match status" value="1"/>
</dbReference>
<dbReference type="SUPFAM" id="SSF51445">
    <property type="entry name" value="(Trans)glycosidases"/>
    <property type="match status" value="1"/>
</dbReference>
<evidence type="ECO:0000256" key="6">
    <source>
        <dbReference type="SAM" id="SignalP"/>
    </source>
</evidence>
<sequence length="574" mass="66292">MRAIIVFCLMALSIVDAAWKPLPENLKEDLIVYQVYPRSFKDSNGDGIGDIEGITQVSHGIKQKLDHFLEMGVDMFWLSPIYPSPMVDFGYDISNYTDVHPIFGTLSDLDNLVNAAHEKGLKIILDFVPNHTSDQHEWFQLSLKNIEPYNNYYIWHPGKIVNGKRVPPTNWVGVFGGSAWSWREERQAYYLHQFAPEQPDLNYYNPVVLDDMQNVLRFWLRRGLDGFRVDALPYICEDMRFLDEPLSGETNDPNKTEYTLKIYTHDIPETYNIVRKFRDVLDEFPQPKHMLIEAYTNLSMTMKYYDYGADFPFNFAFIKNVSKDSNSSDFKKLVDNWMIYMPADGIPNWVPGNHDQLRLVSRFGEEKARMITAMSLLLPGVAVNYYGDEIGMSDTYISWEDTQDPQGCGAGKENYQTMSRDPARTPFQWDDSVSAGFSSSSDTWLRVNENYKTINLAAEKKDKNSFFNMFKKFAMLKKSPHFKEANLNTRMLNDSVFAFSRETEENGSLYAILNFSNEEQIVDLKAFNNVPKKLNMFYNNFNSDIKSISNNEQIKVSALGFLILISQDAKFGNF</sequence>
<dbReference type="Gene3D" id="3.90.400.10">
    <property type="entry name" value="Oligo-1,6-glucosidase, Domain 2"/>
    <property type="match status" value="1"/>
</dbReference>